<dbReference type="Pfam" id="PF13432">
    <property type="entry name" value="TPR_16"/>
    <property type="match status" value="1"/>
</dbReference>
<keyword evidence="5" id="KW-1133">Transmembrane helix</keyword>
<accession>A5GER0</accession>
<dbReference type="SMART" id="SM00028">
    <property type="entry name" value="TPR"/>
    <property type="match status" value="3"/>
</dbReference>
<dbReference type="KEGG" id="gur:Gura_1720"/>
<protein>
    <submittedName>
        <fullName evidence="6">Tetratricopeptide TPR_2 repeat protein</fullName>
    </submittedName>
</protein>
<dbReference type="PANTHER" id="PTHR44943:SF9">
    <property type="entry name" value="TPR-REPEAT-CONTAINING PROTEIN"/>
    <property type="match status" value="1"/>
</dbReference>
<name>A5GER0_GEOUR</name>
<gene>
    <name evidence="6" type="ordered locus">Gura_1720</name>
</gene>
<evidence type="ECO:0000256" key="1">
    <source>
        <dbReference type="ARBA" id="ARBA00022737"/>
    </source>
</evidence>
<dbReference type="OrthoDB" id="5338908at2"/>
<feature type="transmembrane region" description="Helical" evidence="5">
    <location>
        <begin position="6"/>
        <end position="24"/>
    </location>
</feature>
<keyword evidence="1" id="KW-0677">Repeat</keyword>
<dbReference type="SUPFAM" id="SSF48452">
    <property type="entry name" value="TPR-like"/>
    <property type="match status" value="1"/>
</dbReference>
<dbReference type="Proteomes" id="UP000006695">
    <property type="component" value="Chromosome"/>
</dbReference>
<evidence type="ECO:0000313" key="6">
    <source>
        <dbReference type="EMBL" id="ABQ25915.1"/>
    </source>
</evidence>
<keyword evidence="5" id="KW-0812">Transmembrane</keyword>
<feature type="repeat" description="TPR" evidence="4">
    <location>
        <begin position="101"/>
        <end position="134"/>
    </location>
</feature>
<feature type="repeat" description="TPR" evidence="4">
    <location>
        <begin position="67"/>
        <end position="100"/>
    </location>
</feature>
<keyword evidence="7" id="KW-1185">Reference proteome</keyword>
<dbReference type="STRING" id="351605.Gura_1720"/>
<dbReference type="InterPro" id="IPR019734">
    <property type="entry name" value="TPR_rpt"/>
</dbReference>
<dbReference type="InterPro" id="IPR011990">
    <property type="entry name" value="TPR-like_helical_dom_sf"/>
</dbReference>
<organism evidence="6 7">
    <name type="scientific">Geotalea uraniireducens (strain Rf4)</name>
    <name type="common">Geobacter uraniireducens</name>
    <dbReference type="NCBI Taxonomy" id="351605"/>
    <lineage>
        <taxon>Bacteria</taxon>
        <taxon>Pseudomonadati</taxon>
        <taxon>Thermodesulfobacteriota</taxon>
        <taxon>Desulfuromonadia</taxon>
        <taxon>Geobacterales</taxon>
        <taxon>Geobacteraceae</taxon>
        <taxon>Geotalea</taxon>
    </lineage>
</organism>
<evidence type="ECO:0000256" key="2">
    <source>
        <dbReference type="ARBA" id="ARBA00022803"/>
    </source>
</evidence>
<evidence type="ECO:0000256" key="5">
    <source>
        <dbReference type="SAM" id="Phobius"/>
    </source>
</evidence>
<reference evidence="6 7" key="1">
    <citation type="submission" date="2007-05" db="EMBL/GenBank/DDBJ databases">
        <title>Complete sequence of Geobacter uraniireducens Rf4.</title>
        <authorList>
            <consortium name="US DOE Joint Genome Institute"/>
            <person name="Copeland A."/>
            <person name="Lucas S."/>
            <person name="Lapidus A."/>
            <person name="Barry K."/>
            <person name="Detter J.C."/>
            <person name="Glavina del Rio T."/>
            <person name="Hammon N."/>
            <person name="Israni S."/>
            <person name="Dalin E."/>
            <person name="Tice H."/>
            <person name="Pitluck S."/>
            <person name="Chertkov O."/>
            <person name="Brettin T."/>
            <person name="Bruce D."/>
            <person name="Han C."/>
            <person name="Schmutz J."/>
            <person name="Larimer F."/>
            <person name="Land M."/>
            <person name="Hauser L."/>
            <person name="Kyrpides N."/>
            <person name="Mikhailova N."/>
            <person name="Shelobolina E."/>
            <person name="Aklujkar M."/>
            <person name="Lovley D."/>
            <person name="Richardson P."/>
        </authorList>
    </citation>
    <scope>NUCLEOTIDE SEQUENCE [LARGE SCALE GENOMIC DNA]</scope>
    <source>
        <strain evidence="7">ATCC BAA-1134 / JCM 13001 / Rf4</strain>
    </source>
</reference>
<sequence>MKKESILGVVVALIVGLLGGYLIFSVSAKKETVPVSGSLPQGTGSPTDYQQRIAEEEKIVAGDPKNLQAWIQLGNDYFDTDQSKKAVDAYSKALELDPNNTNVLTDQGIMYRKIGWFDKAIANFEKAQQIDPKHLQSLYNLGVIYATDLKQPDKALKAWSRYLELDPTSPTAQQIKMQMDQLKASSK</sequence>
<dbReference type="PROSITE" id="PS50005">
    <property type="entry name" value="TPR"/>
    <property type="match status" value="2"/>
</dbReference>
<evidence type="ECO:0000313" key="7">
    <source>
        <dbReference type="Proteomes" id="UP000006695"/>
    </source>
</evidence>
<dbReference type="PANTHER" id="PTHR44943">
    <property type="entry name" value="CELLULOSE SYNTHASE OPERON PROTEIN C"/>
    <property type="match status" value="1"/>
</dbReference>
<dbReference type="EMBL" id="CP000698">
    <property type="protein sequence ID" value="ABQ25915.1"/>
    <property type="molecule type" value="Genomic_DNA"/>
</dbReference>
<dbReference type="PROSITE" id="PS50293">
    <property type="entry name" value="TPR_REGION"/>
    <property type="match status" value="1"/>
</dbReference>
<evidence type="ECO:0000256" key="3">
    <source>
        <dbReference type="ARBA" id="ARBA00023078"/>
    </source>
</evidence>
<dbReference type="AlphaFoldDB" id="A5GER0"/>
<dbReference type="HOGENOM" id="CLU_094894_0_0_7"/>
<dbReference type="InterPro" id="IPR051685">
    <property type="entry name" value="Ycf3/AcsC/BcsC/TPR_MFPF"/>
</dbReference>
<dbReference type="Pfam" id="PF00515">
    <property type="entry name" value="TPR_1"/>
    <property type="match status" value="1"/>
</dbReference>
<evidence type="ECO:0000256" key="4">
    <source>
        <dbReference type="PROSITE-ProRule" id="PRU00339"/>
    </source>
</evidence>
<proteinExistence type="predicted"/>
<keyword evidence="3" id="KW-0793">Thylakoid</keyword>
<dbReference type="Gene3D" id="1.25.40.10">
    <property type="entry name" value="Tetratricopeptide repeat domain"/>
    <property type="match status" value="1"/>
</dbReference>
<keyword evidence="5" id="KW-0472">Membrane</keyword>
<keyword evidence="2 4" id="KW-0802">TPR repeat</keyword>
<dbReference type="RefSeq" id="WP_011938621.1">
    <property type="nucleotide sequence ID" value="NC_009483.1"/>
</dbReference>